<dbReference type="GO" id="GO:0050661">
    <property type="term" value="F:NADP binding"/>
    <property type="evidence" value="ECO:0007669"/>
    <property type="project" value="InterPro"/>
</dbReference>
<dbReference type="CDD" id="cd11616">
    <property type="entry name" value="SAF_DH_OX_like"/>
    <property type="match status" value="1"/>
</dbReference>
<evidence type="ECO:0000259" key="1">
    <source>
        <dbReference type="Pfam" id="PF03447"/>
    </source>
</evidence>
<dbReference type="Pfam" id="PF03447">
    <property type="entry name" value="NAD_binding_3"/>
    <property type="match status" value="1"/>
</dbReference>
<evidence type="ECO:0000313" key="5">
    <source>
        <dbReference type="Proteomes" id="UP000322294"/>
    </source>
</evidence>
<dbReference type="PANTHER" id="PTHR37850">
    <property type="entry name" value="STRU PROTEIN"/>
    <property type="match status" value="1"/>
</dbReference>
<sequence length="430" mass="46436">MLNLNSKLRELEASGKKINVGLIGAGQMGRGMVSQIFCMKGIRVAAICDTKLKEAKRAYTMAGVAPDDVLTAKTPSEVEEALGRGKYAITEDLSAITRAIPIDVVVDATGVPEVGAQIALDSIYNGKHIVMLNVETDVTVGPILKKMADSAGVVYTVSAGDEPGAIKELYDFADAMGFEILVAGKGKNNPLDLEANPDSVMEEAMKKNMNPKMLASFKDGTKTMVELTAVSNATGFLPTRRGLIGPKATVKELPEIFRLKEEGGILDRYQVVEYVNGVAPGVFVIVTTKLEAVREEMAYLSMGKGPNYVFYRPYHLTSIETPLSAARAYIYKEPTIAPKGLPVSETIAVAKKDLKAGEHLDGIGGFTVYGVIDTYENAKKENALPIGLVNKNVVMTKDVKKGQVITYDAVKLDENSIILQLRRMQEKLIG</sequence>
<dbReference type="GO" id="GO:0016491">
    <property type="term" value="F:oxidoreductase activity"/>
    <property type="evidence" value="ECO:0007669"/>
    <property type="project" value="InterPro"/>
</dbReference>
<accession>A0A5S5AV74</accession>
<feature type="domain" description="SAF" evidence="2">
    <location>
        <begin position="346"/>
        <end position="410"/>
    </location>
</feature>
<keyword evidence="5" id="KW-1185">Reference proteome</keyword>
<dbReference type="AlphaFoldDB" id="A0A5S5AV74"/>
<dbReference type="Pfam" id="PF08666">
    <property type="entry name" value="SAF"/>
    <property type="match status" value="1"/>
</dbReference>
<dbReference type="OrthoDB" id="9777844at2"/>
<comment type="caution">
    <text evidence="4">The sequence shown here is derived from an EMBL/GenBank/DDBJ whole genome shotgun (WGS) entry which is preliminary data.</text>
</comment>
<gene>
    <name evidence="4" type="ORF">LZ11_00840</name>
</gene>
<feature type="domain" description="Oxidoreductase DRL-like catalytic" evidence="3">
    <location>
        <begin position="160"/>
        <end position="321"/>
    </location>
</feature>
<dbReference type="RefSeq" id="WP_148866639.1">
    <property type="nucleotide sequence ID" value="NZ_VNHO01000007.1"/>
</dbReference>
<evidence type="ECO:0000313" key="4">
    <source>
        <dbReference type="EMBL" id="TYP56784.1"/>
    </source>
</evidence>
<dbReference type="PANTHER" id="PTHR37850:SF2">
    <property type="entry name" value="SAF DOMAIN PROTEIN"/>
    <property type="match status" value="1"/>
</dbReference>
<dbReference type="InterPro" id="IPR048423">
    <property type="entry name" value="DRL_cat"/>
</dbReference>
<protein>
    <submittedName>
        <fullName evidence="4">Putative homoserine dehydrogenase-like protein</fullName>
    </submittedName>
</protein>
<dbReference type="EMBL" id="VNHO01000007">
    <property type="protein sequence ID" value="TYP56784.1"/>
    <property type="molecule type" value="Genomic_DNA"/>
</dbReference>
<evidence type="ECO:0000259" key="3">
    <source>
        <dbReference type="Pfam" id="PF21135"/>
    </source>
</evidence>
<feature type="domain" description="Aspartate/homoserine dehydrogenase NAD-binding" evidence="1">
    <location>
        <begin position="24"/>
        <end position="135"/>
    </location>
</feature>
<reference evidence="4 5" key="1">
    <citation type="submission" date="2019-07" db="EMBL/GenBank/DDBJ databases">
        <title>Genomic Encyclopedia of Type Strains, Phase I: the one thousand microbial genomes (KMG-I) project.</title>
        <authorList>
            <person name="Kyrpides N."/>
        </authorList>
    </citation>
    <scope>NUCLEOTIDE SEQUENCE [LARGE SCALE GENOMIC DNA]</scope>
    <source>
        <strain evidence="4 5">DSM 16647</strain>
    </source>
</reference>
<name>A0A5S5AV74_9FIRM</name>
<dbReference type="Gene3D" id="3.40.50.720">
    <property type="entry name" value="NAD(P)-binding Rossmann-like Domain"/>
    <property type="match status" value="1"/>
</dbReference>
<dbReference type="Pfam" id="PF21135">
    <property type="entry name" value="DRL_cat"/>
    <property type="match status" value="1"/>
</dbReference>
<dbReference type="InterPro" id="IPR036291">
    <property type="entry name" value="NAD(P)-bd_dom_sf"/>
</dbReference>
<dbReference type="SUPFAM" id="SSF51735">
    <property type="entry name" value="NAD(P)-binding Rossmann-fold domains"/>
    <property type="match status" value="1"/>
</dbReference>
<proteinExistence type="predicted"/>
<dbReference type="InterPro" id="IPR013974">
    <property type="entry name" value="SAF"/>
</dbReference>
<dbReference type="Proteomes" id="UP000322294">
    <property type="component" value="Unassembled WGS sequence"/>
</dbReference>
<dbReference type="InterPro" id="IPR005106">
    <property type="entry name" value="Asp/hSer_DH_NAD-bd"/>
</dbReference>
<evidence type="ECO:0000259" key="2">
    <source>
        <dbReference type="Pfam" id="PF08666"/>
    </source>
</evidence>
<organism evidence="4 5">
    <name type="scientific">Thermosediminibacter litoriperuensis</name>
    <dbReference type="NCBI Taxonomy" id="291989"/>
    <lineage>
        <taxon>Bacteria</taxon>
        <taxon>Bacillati</taxon>
        <taxon>Bacillota</taxon>
        <taxon>Clostridia</taxon>
        <taxon>Thermosediminibacterales</taxon>
        <taxon>Thermosediminibacteraceae</taxon>
        <taxon>Thermosediminibacter</taxon>
    </lineage>
</organism>